<dbReference type="AlphaFoldDB" id="A0A830U929"/>
<feature type="region of interest" description="Disordered" evidence="1">
    <location>
        <begin position="24"/>
        <end position="62"/>
    </location>
</feature>
<feature type="compositionally biased region" description="Polar residues" evidence="1">
    <location>
        <begin position="24"/>
        <end position="35"/>
    </location>
</feature>
<evidence type="ECO:0000256" key="1">
    <source>
        <dbReference type="SAM" id="MobiDB-lite"/>
    </source>
</evidence>
<organism evidence="2 3">
    <name type="scientific">Pusillibacter faecalis</name>
    <dbReference type="NCBI Taxonomy" id="2714358"/>
    <lineage>
        <taxon>Bacteria</taxon>
        <taxon>Bacillati</taxon>
        <taxon>Bacillota</taxon>
        <taxon>Clostridia</taxon>
        <taxon>Eubacteriales</taxon>
        <taxon>Oscillospiraceae</taxon>
        <taxon>Pusillibacter</taxon>
    </lineage>
</organism>
<name>A0A830U929_9FIRM</name>
<accession>A0A830U929</accession>
<protein>
    <submittedName>
        <fullName evidence="2">Uncharacterized protein</fullName>
    </submittedName>
</protein>
<dbReference type="EMBL" id="AP023421">
    <property type="protein sequence ID" value="BCK86011.1"/>
    <property type="molecule type" value="Genomic_DNA"/>
</dbReference>
<sequence length="135" mass="14683">MAEFDDKLNSILSNPDAMAQIMQLAQSIGGNTDQQSPPSPPPPAPMPAATPPAASSGDLLSSLTGGLDPKLLMRLMPLIQELGGQQDSNARQLLFALRPYLKAERQEKIERALQLARLFHIGRKFLSEWEGGKHV</sequence>
<reference evidence="2" key="1">
    <citation type="submission" date="2020-09" db="EMBL/GenBank/DDBJ databases">
        <title>New species isolated from human feces.</title>
        <authorList>
            <person name="Kitahara M."/>
            <person name="Shigeno Y."/>
            <person name="Shime M."/>
            <person name="Matsumoto Y."/>
            <person name="Nakamura S."/>
            <person name="Motooka D."/>
            <person name="Fukuoka S."/>
            <person name="Nishikawa H."/>
            <person name="Benno Y."/>
        </authorList>
    </citation>
    <scope>NUCLEOTIDE SEQUENCE</scope>
    <source>
        <strain evidence="2">MM59</strain>
        <plasmid evidence="2">pMM59_01</plasmid>
    </source>
</reference>
<feature type="compositionally biased region" description="Pro residues" evidence="1">
    <location>
        <begin position="37"/>
        <end position="50"/>
    </location>
</feature>
<dbReference type="Proteomes" id="UP000679848">
    <property type="component" value="Plasmid pMM59_01"/>
</dbReference>
<keyword evidence="3" id="KW-1185">Reference proteome</keyword>
<gene>
    <name evidence="2" type="ORF">MM59RIKEN_33300</name>
</gene>
<evidence type="ECO:0000313" key="3">
    <source>
        <dbReference type="Proteomes" id="UP000679848"/>
    </source>
</evidence>
<proteinExistence type="predicted"/>
<dbReference type="KEGG" id="pfaa:MM59RIKEN_33300"/>
<geneLocation type="plasmid" evidence="2 3">
    <name>pMM59_01</name>
</geneLocation>
<dbReference type="RefSeq" id="WP_187030935.1">
    <property type="nucleotide sequence ID" value="NZ_AP023421.1"/>
</dbReference>
<feature type="compositionally biased region" description="Low complexity" evidence="1">
    <location>
        <begin position="51"/>
        <end position="62"/>
    </location>
</feature>
<evidence type="ECO:0000313" key="2">
    <source>
        <dbReference type="EMBL" id="BCK86011.1"/>
    </source>
</evidence>
<keyword evidence="2" id="KW-0614">Plasmid</keyword>